<feature type="transmembrane region" description="Helical" evidence="1">
    <location>
        <begin position="346"/>
        <end position="367"/>
    </location>
</feature>
<feature type="transmembrane region" description="Helical" evidence="1">
    <location>
        <begin position="1495"/>
        <end position="1516"/>
    </location>
</feature>
<feature type="transmembrane region" description="Helical" evidence="1">
    <location>
        <begin position="1098"/>
        <end position="1117"/>
    </location>
</feature>
<feature type="transmembrane region" description="Helical" evidence="1">
    <location>
        <begin position="1752"/>
        <end position="1773"/>
    </location>
</feature>
<name>A0A2G6PG90_9GAMM</name>
<feature type="transmembrane region" description="Helical" evidence="1">
    <location>
        <begin position="504"/>
        <end position="525"/>
    </location>
</feature>
<feature type="transmembrane region" description="Helical" evidence="1">
    <location>
        <begin position="1377"/>
        <end position="1394"/>
    </location>
</feature>
<evidence type="ECO:0000313" key="3">
    <source>
        <dbReference type="Proteomes" id="UP000229278"/>
    </source>
</evidence>
<feature type="transmembrane region" description="Helical" evidence="1">
    <location>
        <begin position="1703"/>
        <end position="1721"/>
    </location>
</feature>
<feature type="transmembrane region" description="Helical" evidence="1">
    <location>
        <begin position="925"/>
        <end position="944"/>
    </location>
</feature>
<feature type="transmembrane region" description="Helical" evidence="1">
    <location>
        <begin position="1726"/>
        <end position="1746"/>
    </location>
</feature>
<feature type="transmembrane region" description="Helical" evidence="1">
    <location>
        <begin position="221"/>
        <end position="244"/>
    </location>
</feature>
<feature type="transmembrane region" description="Helical" evidence="1">
    <location>
        <begin position="188"/>
        <end position="209"/>
    </location>
</feature>
<feature type="transmembrane region" description="Helical" evidence="1">
    <location>
        <begin position="1214"/>
        <end position="1237"/>
    </location>
</feature>
<comment type="caution">
    <text evidence="2">The sequence shown here is derived from an EMBL/GenBank/DDBJ whole genome shotgun (WGS) entry which is preliminary data.</text>
</comment>
<keyword evidence="1" id="KW-0472">Membrane</keyword>
<reference evidence="2 3" key="1">
    <citation type="submission" date="2017-10" db="EMBL/GenBank/DDBJ databases">
        <title>Novel microbial diversity and functional potential in the marine mammal oral microbiome.</title>
        <authorList>
            <person name="Dudek N.K."/>
            <person name="Sun C.L."/>
            <person name="Burstein D."/>
            <person name="Kantor R.S."/>
            <person name="Aliaga Goltsman D.S."/>
            <person name="Bik E.M."/>
            <person name="Thomas B.C."/>
            <person name="Banfield J.F."/>
            <person name="Relman D.A."/>
        </authorList>
    </citation>
    <scope>NUCLEOTIDE SEQUENCE [LARGE SCALE GENOMIC DNA]</scope>
    <source>
        <strain evidence="2">DOLJORAL78_50_517</strain>
    </source>
</reference>
<feature type="transmembrane region" description="Helical" evidence="1">
    <location>
        <begin position="6"/>
        <end position="26"/>
    </location>
</feature>
<feature type="transmembrane region" description="Helical" evidence="1">
    <location>
        <begin position="586"/>
        <end position="606"/>
    </location>
</feature>
<feature type="transmembrane region" description="Helical" evidence="1">
    <location>
        <begin position="872"/>
        <end position="894"/>
    </location>
</feature>
<feature type="transmembrane region" description="Helical" evidence="1">
    <location>
        <begin position="1599"/>
        <end position="1615"/>
    </location>
</feature>
<feature type="transmembrane region" description="Helical" evidence="1">
    <location>
        <begin position="671"/>
        <end position="691"/>
    </location>
</feature>
<feature type="transmembrane region" description="Helical" evidence="1">
    <location>
        <begin position="1649"/>
        <end position="1666"/>
    </location>
</feature>
<feature type="transmembrane region" description="Helical" evidence="1">
    <location>
        <begin position="749"/>
        <end position="766"/>
    </location>
</feature>
<feature type="transmembrane region" description="Helical" evidence="1">
    <location>
        <begin position="772"/>
        <end position="792"/>
    </location>
</feature>
<organism evidence="2 3">
    <name type="scientific">Candidatus Contendibacter odensensis</name>
    <dbReference type="NCBI Taxonomy" id="1400860"/>
    <lineage>
        <taxon>Bacteria</taxon>
        <taxon>Pseudomonadati</taxon>
        <taxon>Pseudomonadota</taxon>
        <taxon>Gammaproteobacteria</taxon>
        <taxon>Candidatus Competibacteraceae</taxon>
        <taxon>Candidatus Contendibacter</taxon>
    </lineage>
</organism>
<feature type="transmembrane region" description="Helical" evidence="1">
    <location>
        <begin position="1678"/>
        <end position="1697"/>
    </location>
</feature>
<feature type="transmembrane region" description="Helical" evidence="1">
    <location>
        <begin position="992"/>
        <end position="1024"/>
    </location>
</feature>
<evidence type="ECO:0000256" key="1">
    <source>
        <dbReference type="SAM" id="Phobius"/>
    </source>
</evidence>
<feature type="transmembrane region" description="Helical" evidence="1">
    <location>
        <begin position="531"/>
        <end position="551"/>
    </location>
</feature>
<feature type="transmembrane region" description="Helical" evidence="1">
    <location>
        <begin position="403"/>
        <end position="423"/>
    </location>
</feature>
<proteinExistence type="predicted"/>
<feature type="transmembrane region" description="Helical" evidence="1">
    <location>
        <begin position="1400"/>
        <end position="1423"/>
    </location>
</feature>
<feature type="transmembrane region" description="Helical" evidence="1">
    <location>
        <begin position="1249"/>
        <end position="1268"/>
    </location>
</feature>
<feature type="transmembrane region" description="Helical" evidence="1">
    <location>
        <begin position="1462"/>
        <end position="1483"/>
    </location>
</feature>
<evidence type="ECO:0000313" key="2">
    <source>
        <dbReference type="EMBL" id="PIE83583.1"/>
    </source>
</evidence>
<feature type="transmembrane region" description="Helical" evidence="1">
    <location>
        <begin position="1275"/>
        <end position="1293"/>
    </location>
</feature>
<feature type="transmembrane region" description="Helical" evidence="1">
    <location>
        <begin position="454"/>
        <end position="473"/>
    </location>
</feature>
<feature type="transmembrane region" description="Helical" evidence="1">
    <location>
        <begin position="1175"/>
        <end position="1193"/>
    </location>
</feature>
<feature type="transmembrane region" description="Helical" evidence="1">
    <location>
        <begin position="1036"/>
        <end position="1056"/>
    </location>
</feature>
<feature type="transmembrane region" description="Helical" evidence="1">
    <location>
        <begin position="1129"/>
        <end position="1155"/>
    </location>
</feature>
<feature type="transmembrane region" description="Helical" evidence="1">
    <location>
        <begin position="950"/>
        <end position="971"/>
    </location>
</feature>
<feature type="transmembrane region" description="Helical" evidence="1">
    <location>
        <begin position="799"/>
        <end position="816"/>
    </location>
</feature>
<feature type="transmembrane region" description="Helical" evidence="1">
    <location>
        <begin position="1299"/>
        <end position="1317"/>
    </location>
</feature>
<feature type="transmembrane region" description="Helical" evidence="1">
    <location>
        <begin position="1622"/>
        <end position="1643"/>
    </location>
</feature>
<feature type="transmembrane region" description="Helical" evidence="1">
    <location>
        <begin position="250"/>
        <end position="273"/>
    </location>
</feature>
<dbReference type="Proteomes" id="UP000229278">
    <property type="component" value="Unassembled WGS sequence"/>
</dbReference>
<feature type="transmembrane region" description="Helical" evidence="1">
    <location>
        <begin position="900"/>
        <end position="918"/>
    </location>
</feature>
<sequence length="1793" mass="196949">MEWVVLGLVVVLWLISPIVLTVALIISRQHIRNLRQQLAQFQVAENALSEGLKATPPQVAPVEESLLSVDTVPTSSLPETVIKPPPVLPGSPTIAAPVPPEPSQHFTSIVAAFLKRPWLSVNSDASSSRSANDWRPAPPTAFEKALHTLSGWPKCIAPFLVQNIGWFIGGFCFITGALFLIVNTHGFVNALAVLGSLLAANAFLVWAGYQFRQQGDSLTIASNVLLALGMLLAPLVLALTVRLFDAGNGVMQLAGILILAGIVAAFCWVAHLSSALIDQTLRGRYPWLLIVLAMIQLAAPLAVKVADWRVLAALHTILFSVLGYSLRLFSREWLRRLFVDRTFSSYYVAGLLVYTAAVSFIHLSWVWPQPLPTGYTAPFLMALCGVLFPVDAAFKEWVHRYSFLSRFSFFLYALSVVAMVIAVQSGSTLVMLLTFGMGAVLYGWVTWQYRSLPPLYVLLVCVTGLYGIGILAFLPPATWALASFPGLAALLGLARRVGPRSRAIALQCLLSFGVLLGGLVLWSLFCGSSGWLGLATAGMAAGLIYVAVRLARALPDAQWRWDYADIATVLLAATAVACIPDDRWPAWSMPTAFGLLALAVLWIVLGIHDRRQSATGRLVFISGALFNIVMALAAGRMSGSALLGQPEPIMLLVLSAALLLWLSLGLRWQSLFYAMLVVVGAAGILLKLGYFPGTNTGLVQFALVLALWSFLWWLSWRYVLDDALPEIATDLSRHSRSVTTLIRRPLEQVMVVLWIGGFVLWSLRLLDGDISSAWLTASFLGMVSGVVLVGYFRQFRWVVLPWLLGLLGLMGGLVWMDVTLRWLGVAALLYVLLLWWLARTALGWPLLWRWAQVMRFTAPKAGGGCQQVEQGLHYAGLLVAALPGAAGFILGVLGLSFPELLPALSSGLLLFVLTGQCYRTKVHVWAILMTLVVSIWVSRIWQIAPAGFFGLGQPLANVVLSLTMAWVALGLNGRRAVLWRYWRLPLFRMSQILYLLALMGTVLVVLVAGPHLSVVLLLLCIALFPVLRPLPNAAAWRGLGLVLLLSAFLWSVVVQFNANPQDAGAIAIAWGYLLWVGSDRALPRWNSCHRRWGIAPTAWPLLGFFSVLFGVVLILVADAWPLEAASAGLALYCFLLLRNTAWPGVAWLAVGLLTLSGLSVSINWARFPINSVPEWMMALLWLNALWLLVRLWRRFGQRVAAFLRWRQNILERPLVWIPFAVLMLLLAGLFLLEGYWLWAGRTQVSQGDWPLCSFALLLVVSAGHVCSLRLTGLRIQVFLLSLLAAVLAVMLDFSLATMALPLIVALWNSVLLLAWYYGKHRQVIGCSALEVWVNTLPAVAVILLFIIPDIPGGMIAVTLVVLALNAWVRGVWQGHSFWFSSGSVLALAGSYAVWLLDTPFAWLLLVGLLPWYALQTILLYLVLQVVQRRLLVWGHTNTEINTDDDNRACNLNRITADLSPGLLLLSGFWLVWHGCVVVGYHIGRVVFPWHFGLPIDPLAAMMALLLLAGVTTVRLWQRLGASQWIYSAALWLGLVVMYGRLVVLGVAPLTPWDTGVLLAAAALASLLYAITNARPFYYLALLIPLLALGTIPWQLASSWTGTALLATALLYLSMATRLSNPLLLYLAILALNAAVYLWIPLWVEQHGLWQFYIVPAAVSVLMLLHLHRRELRPKVLRGAQLTALSALYAGAGLDVFLRPELNVFVLALVFALMGIALGIALRIQVFLYAGVTFLVLNVLGQLIRFYPEQGLGRALILLGLGVVITTGMVMFNLKREAILQRVRIARADLARWD</sequence>
<feature type="transmembrane region" description="Helical" evidence="1">
    <location>
        <begin position="1576"/>
        <end position="1593"/>
    </location>
</feature>
<protein>
    <submittedName>
        <fullName evidence="2">Uncharacterized protein</fullName>
    </submittedName>
</protein>
<feature type="transmembrane region" description="Helical" evidence="1">
    <location>
        <begin position="1329"/>
        <end position="1347"/>
    </location>
</feature>
<feature type="transmembrane region" description="Helical" evidence="1">
    <location>
        <begin position="429"/>
        <end position="447"/>
    </location>
</feature>
<feature type="transmembrane region" description="Helical" evidence="1">
    <location>
        <begin position="373"/>
        <end position="394"/>
    </location>
</feature>
<feature type="transmembrane region" description="Helical" evidence="1">
    <location>
        <begin position="1552"/>
        <end position="1569"/>
    </location>
</feature>
<keyword evidence="1" id="KW-0812">Transmembrane</keyword>
<keyword evidence="1" id="KW-1133">Transmembrane helix</keyword>
<gene>
    <name evidence="2" type="ORF">CSA09_01705</name>
</gene>
<feature type="transmembrane region" description="Helical" evidence="1">
    <location>
        <begin position="1353"/>
        <end position="1372"/>
    </location>
</feature>
<feature type="transmembrane region" description="Helical" evidence="1">
    <location>
        <begin position="697"/>
        <end position="714"/>
    </location>
</feature>
<feature type="transmembrane region" description="Helical" evidence="1">
    <location>
        <begin position="285"/>
        <end position="302"/>
    </location>
</feature>
<feature type="transmembrane region" description="Helical" evidence="1">
    <location>
        <begin position="1528"/>
        <end position="1546"/>
    </location>
</feature>
<dbReference type="EMBL" id="PDTV01000004">
    <property type="protein sequence ID" value="PIE83583.1"/>
    <property type="molecule type" value="Genomic_DNA"/>
</dbReference>
<feature type="transmembrane region" description="Helical" evidence="1">
    <location>
        <begin position="649"/>
        <end position="666"/>
    </location>
</feature>
<feature type="transmembrane region" description="Helical" evidence="1">
    <location>
        <begin position="164"/>
        <end position="182"/>
    </location>
</feature>
<accession>A0A2G6PG90</accession>
<feature type="transmembrane region" description="Helical" evidence="1">
    <location>
        <begin position="618"/>
        <end position="637"/>
    </location>
</feature>
<feature type="transmembrane region" description="Helical" evidence="1">
    <location>
        <begin position="308"/>
        <end position="326"/>
    </location>
</feature>
<feature type="transmembrane region" description="Helical" evidence="1">
    <location>
        <begin position="822"/>
        <end position="851"/>
    </location>
</feature>